<feature type="domain" description="ABC transmembrane type-1" evidence="14">
    <location>
        <begin position="970"/>
        <end position="1238"/>
    </location>
</feature>
<proteinExistence type="predicted"/>
<dbReference type="CDD" id="cd18596">
    <property type="entry name" value="ABC_6TM_VMR1_D1_like"/>
    <property type="match status" value="1"/>
</dbReference>
<name>A0A0C9UNV0_SPHS4</name>
<dbReference type="InterPro" id="IPR003593">
    <property type="entry name" value="AAA+_ATPase"/>
</dbReference>
<feature type="transmembrane region" description="Helical" evidence="11">
    <location>
        <begin position="954"/>
        <end position="978"/>
    </location>
</feature>
<evidence type="ECO:0000259" key="13">
    <source>
        <dbReference type="PROSITE" id="PS50893"/>
    </source>
</evidence>
<dbReference type="CDD" id="cd03244">
    <property type="entry name" value="ABCC_MRP_domain2"/>
    <property type="match status" value="1"/>
</dbReference>
<evidence type="ECO:0000256" key="11">
    <source>
        <dbReference type="SAM" id="Phobius"/>
    </source>
</evidence>
<protein>
    <submittedName>
        <fullName evidence="15">Uncharacterized protein</fullName>
    </submittedName>
</protein>
<dbReference type="InterPro" id="IPR017871">
    <property type="entry name" value="ABC_transporter-like_CS"/>
</dbReference>
<keyword evidence="3 11" id="KW-0812">Transmembrane</keyword>
<dbReference type="CDD" id="cd03250">
    <property type="entry name" value="ABCC_MRP_domain1"/>
    <property type="match status" value="1"/>
</dbReference>
<evidence type="ECO:0000256" key="9">
    <source>
        <dbReference type="SAM" id="Coils"/>
    </source>
</evidence>
<accession>A0A0C9UNV0</accession>
<evidence type="ECO:0000256" key="1">
    <source>
        <dbReference type="ARBA" id="ARBA00004141"/>
    </source>
</evidence>
<evidence type="ECO:0000313" key="15">
    <source>
        <dbReference type="EMBL" id="KIJ26945.1"/>
    </source>
</evidence>
<feature type="domain" description="ABC transporter" evidence="13">
    <location>
        <begin position="659"/>
        <end position="901"/>
    </location>
</feature>
<dbReference type="Pfam" id="PF00005">
    <property type="entry name" value="ABC_tran"/>
    <property type="match status" value="2"/>
</dbReference>
<dbReference type="PANTHER" id="PTHR24223:SF356">
    <property type="entry name" value="ATP-BINDING CASSETTE TRANSPORTER ABC4"/>
    <property type="match status" value="1"/>
</dbReference>
<dbReference type="EMBL" id="KN837351">
    <property type="protein sequence ID" value="KIJ26945.1"/>
    <property type="molecule type" value="Genomic_DNA"/>
</dbReference>
<evidence type="ECO:0000256" key="5">
    <source>
        <dbReference type="ARBA" id="ARBA00022741"/>
    </source>
</evidence>
<feature type="signal peptide" evidence="12">
    <location>
        <begin position="1"/>
        <end position="20"/>
    </location>
</feature>
<organism evidence="15 16">
    <name type="scientific">Sphaerobolus stellatus (strain SS14)</name>
    <dbReference type="NCBI Taxonomy" id="990650"/>
    <lineage>
        <taxon>Eukaryota</taxon>
        <taxon>Fungi</taxon>
        <taxon>Dikarya</taxon>
        <taxon>Basidiomycota</taxon>
        <taxon>Agaricomycotina</taxon>
        <taxon>Agaricomycetes</taxon>
        <taxon>Phallomycetidae</taxon>
        <taxon>Geastrales</taxon>
        <taxon>Sphaerobolaceae</taxon>
        <taxon>Sphaerobolus</taxon>
    </lineage>
</organism>
<feature type="transmembrane region" description="Helical" evidence="11">
    <location>
        <begin position="475"/>
        <end position="494"/>
    </location>
</feature>
<dbReference type="OrthoDB" id="6500128at2759"/>
<feature type="chain" id="PRO_5002214405" evidence="12">
    <location>
        <begin position="21"/>
        <end position="1538"/>
    </location>
</feature>
<comment type="subcellular location">
    <subcellularLocation>
        <location evidence="1">Membrane</location>
        <topology evidence="1">Multi-pass membrane protein</topology>
    </subcellularLocation>
</comment>
<dbReference type="FunFam" id="1.20.1560.10:FF:000013">
    <property type="entry name" value="ABC transporter C family member 2"/>
    <property type="match status" value="1"/>
</dbReference>
<feature type="coiled-coil region" evidence="9">
    <location>
        <begin position="892"/>
        <end position="919"/>
    </location>
</feature>
<keyword evidence="4" id="KW-0677">Repeat</keyword>
<keyword evidence="7 11" id="KW-1133">Transmembrane helix</keyword>
<dbReference type="GO" id="GO:0005524">
    <property type="term" value="F:ATP binding"/>
    <property type="evidence" value="ECO:0007669"/>
    <property type="project" value="UniProtKB-KW"/>
</dbReference>
<sequence length="1538" mass="170717">MALSAMERFMLTLLVQTSNAGPLPQPWSRLADTLFIPFYASVASCVILCVHLLVHLTKRKPSNAVKVTNGDSQPQSAGTLQQYMDSFGGSKIFSYMFARMIGCFSLFGLALYTLVSTHDDKTVEYPGSIIPYAWVMLAIPATYLYCSLLCLASFSCSRLRRVTRDHAIGILSVAFAIYAYRDIWSLAMTTQQPTDASDKLLWVKLSLLTVIAVVIPLVIPRKYVPVDPKEPMAEPNPELTESWLSMMTYTFMDPIIFAAAKVSHLTPDKLPALSDTDWAKYLKKRAFSVIDVFQGAKKHHLFFRLMHPTVFGKDYVILALALVIQVVSGFLAPTAINRILFYLENGKPDTGIKPWFWITFLFIGPMLDSLCMQWYIFLGTRLLVRATALLTQLIFEHSLRIRMKADVEKDGKGKGDDAKEPKSKKGGAHLTGKINNLLTSDLEQIGTGREFLQVVLIVPIQLALCTIWLYQVLGWSSFVGLATIIALFPIPGWISKKIQNIQRNKMKKSDARVQEVTEAVSVIRMIKLFGWEGEVNRRITEKREEELRWIWYMKVVQMSNVALNVIIANLTMLSTYAAYTLIMHEELNASKVFSSMTVFSMFQNQLGRIFWLGPLIIQGKVSLDRLNDFLKDTELLDVFDENDSITIASAETMHDPEVFGFKDATFAWQKEIGDGSEAPPSRPFKLKIEGELTFKKGCINLIIGPTGCGKTSILMALLGEMHFLPSSVDSWFNLPRQGGLAYAPQESWVQNATIRENIVFGSLFDEERYKKVLRQCALEQDLELFEAGDNTEIGERGLTLSGGQKARVTLARAVYSSAEIILLDDVLAALDVHTSKWIIEECLRGDLIRGRTVLLVTHNVALASPVADYVISLALDGSIATSSTISEVLQSDDVLQVEVQEERELLKKAEEDITQPEEKKPDGKLIMAEEVAEGHVSWKSMKLFFSALGGKHPIVFYTVWISGITLSHWVQMFRLWFLGYWGSQYENRTTPSEVNVPFYLGINGVITLLVLATFLPAYLYYYWSSMRASRKLHHQLVTSVLGTTLRWLDETPTSRIITRCTQDIQAVDGPIPTGLAYAADFGLAVVGRFAVVVIFTPIFSFPALGVAAMGLFAGNTYLKAQISVKRELSNAKAPVLAHLGAAINGLTSVRAYGAQEAFKTESLRRIDQYSRVARVTYNLNRWVAIRIDALGAVFTTSLAAYLVYQSSNSAANSGFTLNVSVELSMLLLGLVRFYNEFEVQSNSLERILGYVDIEQEAKPTEAGKPPASWPTSGDLRIEKLSARYSKAGPKVLHDISFEVKSGERIGVVGRTGSGKSSLTLALLRCIITEGTTFYDGLSTNNINLDALRSHITIIPQIPELLSGTLRKNLDPFEQHDDATLNGALEDAGLFSLQIEGTSGEARITLDSKIASGGGNLSVGQRQIIALARAIVRQSKILILDEATSAIDYKTDAIIQKTLRNKLGQGVTVLIIAHRIQTIMDSDKILVLDSGRIVEFDSPKKLLKKEGGKLKSLVDESGDKENLYQMAEGKASTSGSTDF</sequence>
<dbReference type="Pfam" id="PF00664">
    <property type="entry name" value="ABC_membrane"/>
    <property type="match status" value="2"/>
</dbReference>
<evidence type="ECO:0000259" key="14">
    <source>
        <dbReference type="PROSITE" id="PS50929"/>
    </source>
</evidence>
<dbReference type="GO" id="GO:0140359">
    <property type="term" value="F:ABC-type transporter activity"/>
    <property type="evidence" value="ECO:0007669"/>
    <property type="project" value="InterPro"/>
</dbReference>
<evidence type="ECO:0000256" key="12">
    <source>
        <dbReference type="SAM" id="SignalP"/>
    </source>
</evidence>
<evidence type="ECO:0000256" key="2">
    <source>
        <dbReference type="ARBA" id="ARBA00022448"/>
    </source>
</evidence>
<dbReference type="GO" id="GO:0016020">
    <property type="term" value="C:membrane"/>
    <property type="evidence" value="ECO:0007669"/>
    <property type="project" value="UniProtKB-SubCell"/>
</dbReference>
<feature type="transmembrane region" description="Helical" evidence="11">
    <location>
        <begin position="92"/>
        <end position="112"/>
    </location>
</feature>
<keyword evidence="5" id="KW-0547">Nucleotide-binding</keyword>
<dbReference type="CDD" id="cd18604">
    <property type="entry name" value="ABC_6TM_VMR1_D2_like"/>
    <property type="match status" value="1"/>
</dbReference>
<evidence type="ECO:0000256" key="4">
    <source>
        <dbReference type="ARBA" id="ARBA00022737"/>
    </source>
</evidence>
<dbReference type="InterPro" id="IPR050173">
    <property type="entry name" value="ABC_transporter_C-like"/>
</dbReference>
<dbReference type="SUPFAM" id="SSF52540">
    <property type="entry name" value="P-loop containing nucleoside triphosphate hydrolases"/>
    <property type="match status" value="2"/>
</dbReference>
<keyword evidence="8 11" id="KW-0472">Membrane</keyword>
<feature type="transmembrane region" description="Helical" evidence="11">
    <location>
        <begin position="315"/>
        <end position="336"/>
    </location>
</feature>
<dbReference type="FunFam" id="3.40.50.300:FF:000838">
    <property type="entry name" value="ABC multidrug transporter (Eurofung)"/>
    <property type="match status" value="1"/>
</dbReference>
<evidence type="ECO:0000256" key="8">
    <source>
        <dbReference type="ARBA" id="ARBA00023136"/>
    </source>
</evidence>
<keyword evidence="12" id="KW-0732">Signal</keyword>
<dbReference type="PANTHER" id="PTHR24223">
    <property type="entry name" value="ATP-BINDING CASSETTE SUB-FAMILY C"/>
    <property type="match status" value="1"/>
</dbReference>
<feature type="transmembrane region" description="Helical" evidence="11">
    <location>
        <begin position="561"/>
        <end position="582"/>
    </location>
</feature>
<dbReference type="GO" id="GO:0016887">
    <property type="term" value="F:ATP hydrolysis activity"/>
    <property type="evidence" value="ECO:0007669"/>
    <property type="project" value="InterPro"/>
</dbReference>
<gene>
    <name evidence="15" type="ORF">M422DRAFT_38010</name>
</gene>
<dbReference type="Gene3D" id="3.40.50.300">
    <property type="entry name" value="P-loop containing nucleotide triphosphate hydrolases"/>
    <property type="match status" value="2"/>
</dbReference>
<dbReference type="PROSITE" id="PS50929">
    <property type="entry name" value="ABC_TM1F"/>
    <property type="match status" value="2"/>
</dbReference>
<feature type="transmembrane region" description="Helical" evidence="11">
    <location>
        <begin position="166"/>
        <end position="181"/>
    </location>
</feature>
<keyword evidence="2" id="KW-0813">Transport</keyword>
<feature type="transmembrane region" description="Helical" evidence="11">
    <location>
        <begin position="1089"/>
        <end position="1113"/>
    </location>
</feature>
<feature type="transmembrane region" description="Helical" evidence="11">
    <location>
        <begin position="356"/>
        <end position="377"/>
    </location>
</feature>
<dbReference type="InterPro" id="IPR027417">
    <property type="entry name" value="P-loop_NTPase"/>
</dbReference>
<dbReference type="HOGENOM" id="CLU_000604_27_6_1"/>
<dbReference type="PROSITE" id="PS50893">
    <property type="entry name" value="ABC_TRANSPORTER_2"/>
    <property type="match status" value="2"/>
</dbReference>
<keyword evidence="9" id="KW-0175">Coiled coil</keyword>
<dbReference type="PROSITE" id="PS00211">
    <property type="entry name" value="ABC_TRANSPORTER_1"/>
    <property type="match status" value="1"/>
</dbReference>
<dbReference type="InterPro" id="IPR003439">
    <property type="entry name" value="ABC_transporter-like_ATP-bd"/>
</dbReference>
<dbReference type="Gene3D" id="1.20.1560.10">
    <property type="entry name" value="ABC transporter type 1, transmembrane domain"/>
    <property type="match status" value="2"/>
</dbReference>
<keyword evidence="16" id="KW-1185">Reference proteome</keyword>
<evidence type="ECO:0000256" key="3">
    <source>
        <dbReference type="ARBA" id="ARBA00022692"/>
    </source>
</evidence>
<dbReference type="InterPro" id="IPR011527">
    <property type="entry name" value="ABC1_TM_dom"/>
</dbReference>
<feature type="transmembrane region" description="Helical" evidence="11">
    <location>
        <begin position="1183"/>
        <end position="1203"/>
    </location>
</feature>
<dbReference type="Proteomes" id="UP000054279">
    <property type="component" value="Unassembled WGS sequence"/>
</dbReference>
<feature type="domain" description="ABC transmembrane type-1" evidence="14">
    <location>
        <begin position="316"/>
        <end position="618"/>
    </location>
</feature>
<dbReference type="SUPFAM" id="SSF90123">
    <property type="entry name" value="ABC transporter transmembrane region"/>
    <property type="match status" value="2"/>
</dbReference>
<feature type="transmembrane region" description="Helical" evidence="11">
    <location>
        <begin position="132"/>
        <end position="154"/>
    </location>
</feature>
<feature type="transmembrane region" description="Helical" evidence="11">
    <location>
        <begin position="451"/>
        <end position="469"/>
    </location>
</feature>
<feature type="domain" description="ABC transporter" evidence="13">
    <location>
        <begin position="1275"/>
        <end position="1514"/>
    </location>
</feature>
<dbReference type="SMART" id="SM00382">
    <property type="entry name" value="AAA"/>
    <property type="match status" value="2"/>
</dbReference>
<evidence type="ECO:0000256" key="7">
    <source>
        <dbReference type="ARBA" id="ARBA00022989"/>
    </source>
</evidence>
<feature type="region of interest" description="Disordered" evidence="10">
    <location>
        <begin position="409"/>
        <end position="428"/>
    </location>
</feature>
<evidence type="ECO:0000256" key="10">
    <source>
        <dbReference type="SAM" id="MobiDB-lite"/>
    </source>
</evidence>
<reference evidence="15 16" key="1">
    <citation type="submission" date="2014-06" db="EMBL/GenBank/DDBJ databases">
        <title>Evolutionary Origins and Diversification of the Mycorrhizal Mutualists.</title>
        <authorList>
            <consortium name="DOE Joint Genome Institute"/>
            <consortium name="Mycorrhizal Genomics Consortium"/>
            <person name="Kohler A."/>
            <person name="Kuo A."/>
            <person name="Nagy L.G."/>
            <person name="Floudas D."/>
            <person name="Copeland A."/>
            <person name="Barry K.W."/>
            <person name="Cichocki N."/>
            <person name="Veneault-Fourrey C."/>
            <person name="LaButti K."/>
            <person name="Lindquist E.A."/>
            <person name="Lipzen A."/>
            <person name="Lundell T."/>
            <person name="Morin E."/>
            <person name="Murat C."/>
            <person name="Riley R."/>
            <person name="Ohm R."/>
            <person name="Sun H."/>
            <person name="Tunlid A."/>
            <person name="Henrissat B."/>
            <person name="Grigoriev I.V."/>
            <person name="Hibbett D.S."/>
            <person name="Martin F."/>
        </authorList>
    </citation>
    <scope>NUCLEOTIDE SEQUENCE [LARGE SCALE GENOMIC DNA]</scope>
    <source>
        <strain evidence="15 16">SS14</strain>
    </source>
</reference>
<feature type="transmembrane region" description="Helical" evidence="11">
    <location>
        <begin position="201"/>
        <end position="219"/>
    </location>
</feature>
<keyword evidence="6" id="KW-0067">ATP-binding</keyword>
<evidence type="ECO:0000313" key="16">
    <source>
        <dbReference type="Proteomes" id="UP000054279"/>
    </source>
</evidence>
<dbReference type="InterPro" id="IPR036640">
    <property type="entry name" value="ABC1_TM_sf"/>
</dbReference>
<feature type="transmembrane region" description="Helical" evidence="11">
    <location>
        <begin position="998"/>
        <end position="1023"/>
    </location>
</feature>
<feature type="compositionally biased region" description="Basic and acidic residues" evidence="10">
    <location>
        <begin position="409"/>
        <end position="423"/>
    </location>
</feature>
<evidence type="ECO:0000256" key="6">
    <source>
        <dbReference type="ARBA" id="ARBA00022840"/>
    </source>
</evidence>
<feature type="transmembrane region" description="Helical" evidence="11">
    <location>
        <begin position="36"/>
        <end position="56"/>
    </location>
</feature>